<organism evidence="1 2">
    <name type="scientific">Pseudomonas synxantha</name>
    <dbReference type="NCBI Taxonomy" id="47883"/>
    <lineage>
        <taxon>Bacteria</taxon>
        <taxon>Pseudomonadati</taxon>
        <taxon>Pseudomonadota</taxon>
        <taxon>Gammaproteobacteria</taxon>
        <taxon>Pseudomonadales</taxon>
        <taxon>Pseudomonadaceae</taxon>
        <taxon>Pseudomonas</taxon>
    </lineage>
</organism>
<accession>A0ACC6JU19</accession>
<protein>
    <submittedName>
        <fullName evidence="1">Methyl-accepting chemotaxis protein</fullName>
    </submittedName>
</protein>
<proteinExistence type="predicted"/>
<keyword evidence="2" id="KW-1185">Reference proteome</keyword>
<comment type="caution">
    <text evidence="1">The sequence shown here is derived from an EMBL/GenBank/DDBJ whole genome shotgun (WGS) entry which is preliminary data.</text>
</comment>
<name>A0ACC6JU19_9PSED</name>
<reference evidence="1" key="1">
    <citation type="submission" date="2023-07" db="EMBL/GenBank/DDBJ databases">
        <title>Sorghum-associated microbial communities from plants grown in Nebraska, USA.</title>
        <authorList>
            <person name="Schachtman D."/>
        </authorList>
    </citation>
    <scope>NUCLEOTIDE SEQUENCE</scope>
    <source>
        <strain evidence="1">BE46</strain>
    </source>
</reference>
<evidence type="ECO:0000313" key="1">
    <source>
        <dbReference type="EMBL" id="MDR6609919.1"/>
    </source>
</evidence>
<dbReference type="EMBL" id="JAVDSD010000015">
    <property type="protein sequence ID" value="MDR6609919.1"/>
    <property type="molecule type" value="Genomic_DNA"/>
</dbReference>
<evidence type="ECO:0000313" key="2">
    <source>
        <dbReference type="Proteomes" id="UP001259420"/>
    </source>
</evidence>
<gene>
    <name evidence="1" type="ORF">J2X87_005023</name>
</gene>
<sequence length="648" mass="69335">MRLKLLTNLNTLLLVAVCVALGATLWWSQKALERPYLLMERYLGLSQQFQNEVARSIEDYLASGDALRLSSAAQGIDSLQKELGELPPALAETLRPSLSTLEEFSKTDLLAAGKLAGDPQALLLQAERELSASLDQLSQYASGNATYLTPLLIASQHLGKLSLARDKLVSSGRSELAADVEREVANIRTQAEKLDALPLLGVTTSSESNTDDFASMMGLENKEKTVAEDAGVGLKRELNSLLTRYPAELSRTRDQIRRRADLSTATHLKIADVQQAIAGLEPVVRAQHGQIQGEVRLMQGVMIGLILLIALLIDTLQRKLARTLTNLAPALSTWAEGDFSRDIQLGNTNRELHDIEASLNRLRAYLVDLVGTIRLNAEQVADSSRTLADLSNDLHDGAEHQAGDTALIRDSLSELEATIQQVAGDASQAADASRHAGLAVEHGQKVIGLSLTGLHALVDEVQGNAQMIEHLAEESATIGGVLTVIRSIADQTNLLALNAAIEAARAGEMGRGFAVVAEEVRSLAQRTAGATAEIQTLIAGLQTAARQSVEGMRAQVEHAEATANQAQAADGALDKIVGAIQTISDTAVRIADVTAQQSGAVSEIRDHSERIHQLGGDNLLRIGEGREQGENLLVLGGRLHTAVQAFRV</sequence>
<dbReference type="Proteomes" id="UP001259420">
    <property type="component" value="Unassembled WGS sequence"/>
</dbReference>